<accession>A0A8R7PHR5</accession>
<dbReference type="AlphaFoldDB" id="A0A8R7PHR5"/>
<dbReference type="Gramene" id="TuG1812G0200004083.01.T01">
    <property type="protein sequence ID" value="TuG1812G0200004083.01.T01"/>
    <property type="gene ID" value="TuG1812G0200004083.01"/>
</dbReference>
<protein>
    <submittedName>
        <fullName evidence="2">Uncharacterized protein</fullName>
    </submittedName>
</protein>
<reference evidence="2" key="3">
    <citation type="submission" date="2022-06" db="UniProtKB">
        <authorList>
            <consortium name="EnsemblPlants"/>
        </authorList>
    </citation>
    <scope>IDENTIFICATION</scope>
</reference>
<reference evidence="2" key="2">
    <citation type="submission" date="2018-03" db="EMBL/GenBank/DDBJ databases">
        <title>The Triticum urartu genome reveals the dynamic nature of wheat genome evolution.</title>
        <authorList>
            <person name="Ling H."/>
            <person name="Ma B."/>
            <person name="Shi X."/>
            <person name="Liu H."/>
            <person name="Dong L."/>
            <person name="Sun H."/>
            <person name="Cao Y."/>
            <person name="Gao Q."/>
            <person name="Zheng S."/>
            <person name="Li Y."/>
            <person name="Yu Y."/>
            <person name="Du H."/>
            <person name="Qi M."/>
            <person name="Li Y."/>
            <person name="Yu H."/>
            <person name="Cui Y."/>
            <person name="Wang N."/>
            <person name="Chen C."/>
            <person name="Wu H."/>
            <person name="Zhao Y."/>
            <person name="Zhang J."/>
            <person name="Li Y."/>
            <person name="Zhou W."/>
            <person name="Zhang B."/>
            <person name="Hu W."/>
            <person name="Eijk M."/>
            <person name="Tang J."/>
            <person name="Witsenboer H."/>
            <person name="Zhao S."/>
            <person name="Li Z."/>
            <person name="Zhang A."/>
            <person name="Wang D."/>
            <person name="Liang C."/>
        </authorList>
    </citation>
    <scope>NUCLEOTIDE SEQUENCE [LARGE SCALE GENOMIC DNA]</scope>
    <source>
        <strain evidence="2">cv. G1812</strain>
    </source>
</reference>
<feature type="region of interest" description="Disordered" evidence="1">
    <location>
        <begin position="1"/>
        <end position="30"/>
    </location>
</feature>
<feature type="compositionally biased region" description="Polar residues" evidence="1">
    <location>
        <begin position="10"/>
        <end position="30"/>
    </location>
</feature>
<dbReference type="Proteomes" id="UP000015106">
    <property type="component" value="Chromosome 2"/>
</dbReference>
<keyword evidence="3" id="KW-1185">Reference proteome</keyword>
<feature type="compositionally biased region" description="Low complexity" evidence="1">
    <location>
        <begin position="103"/>
        <end position="118"/>
    </location>
</feature>
<evidence type="ECO:0000313" key="2">
    <source>
        <dbReference type="EnsemblPlants" id="TuG1812G0200004083.01.T01"/>
    </source>
</evidence>
<name>A0A8R7PHR5_TRIUA</name>
<reference evidence="3" key="1">
    <citation type="journal article" date="2013" name="Nature">
        <title>Draft genome of the wheat A-genome progenitor Triticum urartu.</title>
        <authorList>
            <person name="Ling H.Q."/>
            <person name="Zhao S."/>
            <person name="Liu D."/>
            <person name="Wang J."/>
            <person name="Sun H."/>
            <person name="Zhang C."/>
            <person name="Fan H."/>
            <person name="Li D."/>
            <person name="Dong L."/>
            <person name="Tao Y."/>
            <person name="Gao C."/>
            <person name="Wu H."/>
            <person name="Li Y."/>
            <person name="Cui Y."/>
            <person name="Guo X."/>
            <person name="Zheng S."/>
            <person name="Wang B."/>
            <person name="Yu K."/>
            <person name="Liang Q."/>
            <person name="Yang W."/>
            <person name="Lou X."/>
            <person name="Chen J."/>
            <person name="Feng M."/>
            <person name="Jian J."/>
            <person name="Zhang X."/>
            <person name="Luo G."/>
            <person name="Jiang Y."/>
            <person name="Liu J."/>
            <person name="Wang Z."/>
            <person name="Sha Y."/>
            <person name="Zhang B."/>
            <person name="Wu H."/>
            <person name="Tang D."/>
            <person name="Shen Q."/>
            <person name="Xue P."/>
            <person name="Zou S."/>
            <person name="Wang X."/>
            <person name="Liu X."/>
            <person name="Wang F."/>
            <person name="Yang Y."/>
            <person name="An X."/>
            <person name="Dong Z."/>
            <person name="Zhang K."/>
            <person name="Zhang X."/>
            <person name="Luo M.C."/>
            <person name="Dvorak J."/>
            <person name="Tong Y."/>
            <person name="Wang J."/>
            <person name="Yang H."/>
            <person name="Li Z."/>
            <person name="Wang D."/>
            <person name="Zhang A."/>
            <person name="Wang J."/>
        </authorList>
    </citation>
    <scope>NUCLEOTIDE SEQUENCE</scope>
    <source>
        <strain evidence="3">cv. G1812</strain>
    </source>
</reference>
<organism evidence="2 3">
    <name type="scientific">Triticum urartu</name>
    <name type="common">Red wild einkorn</name>
    <name type="synonym">Crithodium urartu</name>
    <dbReference type="NCBI Taxonomy" id="4572"/>
    <lineage>
        <taxon>Eukaryota</taxon>
        <taxon>Viridiplantae</taxon>
        <taxon>Streptophyta</taxon>
        <taxon>Embryophyta</taxon>
        <taxon>Tracheophyta</taxon>
        <taxon>Spermatophyta</taxon>
        <taxon>Magnoliopsida</taxon>
        <taxon>Liliopsida</taxon>
        <taxon>Poales</taxon>
        <taxon>Poaceae</taxon>
        <taxon>BOP clade</taxon>
        <taxon>Pooideae</taxon>
        <taxon>Triticodae</taxon>
        <taxon>Triticeae</taxon>
        <taxon>Triticinae</taxon>
        <taxon>Triticum</taxon>
    </lineage>
</organism>
<sequence length="118" mass="12707">MALLSPARTGASSRQSSLQIRSASARSTVCSRIPRPMDSQLCRSPHCWPLLPLHREAAVQAEKDERLDPPAMSPHFACISTTRIHASSKPLPPLLQPTPPAAPSSSSPSSCFPRSRCP</sequence>
<dbReference type="EnsemblPlants" id="TuG1812G0200004083.01.T01">
    <property type="protein sequence ID" value="TuG1812G0200004083.01.T01"/>
    <property type="gene ID" value="TuG1812G0200004083.01"/>
</dbReference>
<evidence type="ECO:0000313" key="3">
    <source>
        <dbReference type="Proteomes" id="UP000015106"/>
    </source>
</evidence>
<proteinExistence type="predicted"/>
<feature type="compositionally biased region" description="Pro residues" evidence="1">
    <location>
        <begin position="90"/>
        <end position="102"/>
    </location>
</feature>
<feature type="region of interest" description="Disordered" evidence="1">
    <location>
        <begin position="87"/>
        <end position="118"/>
    </location>
</feature>
<evidence type="ECO:0000256" key="1">
    <source>
        <dbReference type="SAM" id="MobiDB-lite"/>
    </source>
</evidence>